<proteinExistence type="predicted"/>
<dbReference type="Proteomes" id="UP001363151">
    <property type="component" value="Unassembled WGS sequence"/>
</dbReference>
<evidence type="ECO:0000313" key="1">
    <source>
        <dbReference type="EMBL" id="KAK7235300.1"/>
    </source>
</evidence>
<dbReference type="InterPro" id="IPR050425">
    <property type="entry name" value="NAD(P)_dehydrat-like"/>
</dbReference>
<evidence type="ECO:0000313" key="2">
    <source>
        <dbReference type="Proteomes" id="UP001363151"/>
    </source>
</evidence>
<reference evidence="1 2" key="1">
    <citation type="submission" date="2024-03" db="EMBL/GenBank/DDBJ databases">
        <title>Aureococcus anophagefferens CCMP1851 and Kratosvirus quantuckense: Draft genome of a second virus-susceptible host strain in the model system.</title>
        <authorList>
            <person name="Chase E."/>
            <person name="Truchon A.R."/>
            <person name="Schepens W."/>
            <person name="Wilhelm S.W."/>
        </authorList>
    </citation>
    <scope>NUCLEOTIDE SEQUENCE [LARGE SCALE GENOMIC DNA]</scope>
    <source>
        <strain evidence="1 2">CCMP1851</strain>
    </source>
</reference>
<dbReference type="PANTHER" id="PTHR10366">
    <property type="entry name" value="NAD DEPENDENT EPIMERASE/DEHYDRATASE"/>
    <property type="match status" value="1"/>
</dbReference>
<dbReference type="Pfam" id="PF01370">
    <property type="entry name" value="Epimerase"/>
    <property type="match status" value="1"/>
</dbReference>
<accession>A0ABR1FPV3</accession>
<dbReference type="InterPro" id="IPR001509">
    <property type="entry name" value="Epimerase_deHydtase"/>
</dbReference>
<dbReference type="PANTHER" id="PTHR10366:SF564">
    <property type="entry name" value="STEROL-4-ALPHA-CARBOXYLATE 3-DEHYDROGENASE, DECARBOXYLATING"/>
    <property type="match status" value="1"/>
</dbReference>
<organism evidence="1 2">
    <name type="scientific">Aureococcus anophagefferens</name>
    <name type="common">Harmful bloom alga</name>
    <dbReference type="NCBI Taxonomy" id="44056"/>
    <lineage>
        <taxon>Eukaryota</taxon>
        <taxon>Sar</taxon>
        <taxon>Stramenopiles</taxon>
        <taxon>Ochrophyta</taxon>
        <taxon>Pelagophyceae</taxon>
        <taxon>Pelagomonadales</taxon>
        <taxon>Pelagomonadaceae</taxon>
        <taxon>Aureococcus</taxon>
    </lineage>
</organism>
<dbReference type="Gene3D" id="3.40.50.720">
    <property type="entry name" value="NAD(P)-binding Rossmann-like Domain"/>
    <property type="match status" value="1"/>
</dbReference>
<dbReference type="SUPFAM" id="SSF51735">
    <property type="entry name" value="NAD(P)-binding Rossmann-fold domains"/>
    <property type="match status" value="1"/>
</dbReference>
<dbReference type="InterPro" id="IPR036291">
    <property type="entry name" value="NAD(P)-bd_dom_sf"/>
</dbReference>
<sequence>MDLPVCLVTGVSGFVAGHVALALLETKRFRVRGTVRDPNNAAAVAHLAAHATLKGVELVEADLLSDAGWEAALEGCAYCCHCASPFPIGEVEAGSLVAPAVEGTERVLRFAKQAGVQRVVVTSSVVAISSGRDPKDTAPRIFTEADVSNVDSCDEYAKSKTLAEQAAWRLSEELGLDVATVNPSYVIGPLLSSRDCSSAMLVKRLLSGDMPAVPRVWVPSVDVRDVAKAHVRAMEAPEAKGQRYLLDSGAPLWMTEVAAMLRAEYGPLGFKVPRFVAPYLLIALFALWDKGAAAVKSSIGRKVTSYDPSKARALLGGELIGPERSYPDMARSLIDLGVVKGPRGKKRG</sequence>
<dbReference type="KEGG" id="aaf:AURANDRAFT_39402"/>
<name>A0ABR1FPV3_AURAN</name>
<dbReference type="EMBL" id="JBBJCI010000293">
    <property type="protein sequence ID" value="KAK7235300.1"/>
    <property type="molecule type" value="Genomic_DNA"/>
</dbReference>
<protein>
    <submittedName>
        <fullName evidence="1">Dihydrokaempferol 4-reductase</fullName>
    </submittedName>
</protein>
<dbReference type="GO" id="GO:0016616">
    <property type="term" value="F:oxidoreductase activity, acting on the CH-OH group of donors, NAD or NADP as acceptor"/>
    <property type="evidence" value="ECO:0007669"/>
    <property type="project" value="TreeGrafter"/>
</dbReference>
<keyword evidence="2" id="KW-1185">Reference proteome</keyword>
<comment type="caution">
    <text evidence="1">The sequence shown here is derived from an EMBL/GenBank/DDBJ whole genome shotgun (WGS) entry which is preliminary data.</text>
</comment>
<gene>
    <name evidence="1" type="ORF">SO694_00068179</name>
</gene>